<sequence>METNERRLLYGGGLGMRRKLFALFLLLTLLLGYLAYLNSLPLAVRAYKLARIPSDEQLIAVYHDKDFWQFATYNPKTQKLKVYALYTDKPILPWGRDVKTVKTPLNYSPLALDLDLLEEVPKETPALLFAGKWYTKENPPEFPSFDEITKEYKNKTLRELTAYYAKKELWIGSITLQTGDVLYGSIGPVWTLTVPDLQDEGNSGFVWEVEVVKEKNASLWVVHYPGDVKVSGVGEVLYRQSSIAVSKAYTSLDNAFKWLNRTSYPKQNPVFLQFTVYSMKSKTIQAGVLVLKYYQKGISMKKKLPDGYVLMDGTDIPVNNSS</sequence>
<dbReference type="STRING" id="593117.TGAM_1475"/>
<dbReference type="HOGENOM" id="CLU_862272_0_0_2"/>
<dbReference type="Proteomes" id="UP000001488">
    <property type="component" value="Chromosome"/>
</dbReference>
<dbReference type="PATRIC" id="fig|593117.10.peg.1476"/>
<protein>
    <submittedName>
        <fullName evidence="1">Uncharacterized protein</fullName>
    </submittedName>
</protein>
<name>C5A6W5_THEGJ</name>
<dbReference type="AlphaFoldDB" id="C5A6W5"/>
<accession>C5A6W5</accession>
<evidence type="ECO:0000313" key="1">
    <source>
        <dbReference type="EMBL" id="ACS33977.1"/>
    </source>
</evidence>
<proteinExistence type="predicted"/>
<organism evidence="1 2">
    <name type="scientific">Thermococcus gammatolerans (strain DSM 15229 / JCM 11827 / EJ3)</name>
    <dbReference type="NCBI Taxonomy" id="593117"/>
    <lineage>
        <taxon>Archaea</taxon>
        <taxon>Methanobacteriati</taxon>
        <taxon>Methanobacteriota</taxon>
        <taxon>Thermococci</taxon>
        <taxon>Thermococcales</taxon>
        <taxon>Thermococcaceae</taxon>
        <taxon>Thermococcus</taxon>
    </lineage>
</organism>
<keyword evidence="2" id="KW-1185">Reference proteome</keyword>
<evidence type="ECO:0000313" key="2">
    <source>
        <dbReference type="Proteomes" id="UP000001488"/>
    </source>
</evidence>
<dbReference type="EMBL" id="CP001398">
    <property type="protein sequence ID" value="ACS33977.1"/>
    <property type="molecule type" value="Genomic_DNA"/>
</dbReference>
<gene>
    <name evidence="1" type="ordered locus">TGAM_1475</name>
</gene>
<dbReference type="KEGG" id="tga:TGAM_1475"/>
<dbReference type="eggNOG" id="arCOG10027">
    <property type="taxonomic scope" value="Archaea"/>
</dbReference>
<reference evidence="1 2" key="1">
    <citation type="journal article" date="2007" name="Genome Biol.">
        <title>Genome analysis and genome-wide proteomics of Thermococcus gammatolerans, the most radioresistant organism known amongst the Archaea.</title>
        <authorList>
            <person name="Zivanovic Y."/>
            <person name="Armengaud J."/>
            <person name="Lagorce A."/>
            <person name="Leplat C."/>
            <person name="Guerin P."/>
            <person name="Dutertre M."/>
            <person name="Anthouard V."/>
            <person name="Forterre P."/>
            <person name="Wincker P."/>
            <person name="Confalonieri F."/>
        </authorList>
    </citation>
    <scope>NUCLEOTIDE SEQUENCE [LARGE SCALE GENOMIC DNA]</scope>
    <source>
        <strain evidence="2">DSM 15229 / JCM 11827 / EJ3</strain>
    </source>
</reference>
<dbReference type="PaxDb" id="593117-TGAM_1475"/>